<dbReference type="PROSITE" id="PS50109">
    <property type="entry name" value="HIS_KIN"/>
    <property type="match status" value="1"/>
</dbReference>
<dbReference type="GO" id="GO:0004721">
    <property type="term" value="F:phosphoprotein phosphatase activity"/>
    <property type="evidence" value="ECO:0007669"/>
    <property type="project" value="TreeGrafter"/>
</dbReference>
<dbReference type="SUPFAM" id="SSF47384">
    <property type="entry name" value="Homodimeric domain of signal transducing histidine kinase"/>
    <property type="match status" value="1"/>
</dbReference>
<dbReference type="Proteomes" id="UP000018890">
    <property type="component" value="Unassembled WGS sequence"/>
</dbReference>
<keyword evidence="12" id="KW-0902">Two-component regulatory system</keyword>
<dbReference type="InterPro" id="IPR050351">
    <property type="entry name" value="BphY/WalK/GraS-like"/>
</dbReference>
<dbReference type="InterPro" id="IPR049814">
    <property type="entry name" value="Resp_reg_WalK"/>
</dbReference>
<dbReference type="GO" id="GO:0000155">
    <property type="term" value="F:phosphorelay sensor kinase activity"/>
    <property type="evidence" value="ECO:0007669"/>
    <property type="project" value="InterPro"/>
</dbReference>
<evidence type="ECO:0000259" key="18">
    <source>
        <dbReference type="PROSITE" id="PS50885"/>
    </source>
</evidence>
<dbReference type="InterPro" id="IPR003594">
    <property type="entry name" value="HATPase_dom"/>
</dbReference>
<dbReference type="RefSeq" id="WP_034745565.1">
    <property type="nucleotide sequence ID" value="NZ_BAUT01000020.1"/>
</dbReference>
<evidence type="ECO:0000259" key="15">
    <source>
        <dbReference type="PROSITE" id="PS50109"/>
    </source>
</evidence>
<dbReference type="InterPro" id="IPR036890">
    <property type="entry name" value="HATPase_C_sf"/>
</dbReference>
<dbReference type="Pfam" id="PF00512">
    <property type="entry name" value="HisKA"/>
    <property type="match status" value="1"/>
</dbReference>
<dbReference type="InterPro" id="IPR000014">
    <property type="entry name" value="PAS"/>
</dbReference>
<dbReference type="CDD" id="cd18773">
    <property type="entry name" value="PDC1_HK_sensor"/>
    <property type="match status" value="1"/>
</dbReference>
<keyword evidence="11 14" id="KW-1133">Transmembrane helix</keyword>
<dbReference type="PROSITE" id="PS50112">
    <property type="entry name" value="PAS"/>
    <property type="match status" value="1"/>
</dbReference>
<dbReference type="Pfam" id="PF23846">
    <property type="entry name" value="Cache_WalK"/>
    <property type="match status" value="1"/>
</dbReference>
<feature type="domain" description="HAMP" evidence="18">
    <location>
        <begin position="203"/>
        <end position="255"/>
    </location>
</feature>
<dbReference type="Gene3D" id="1.10.287.130">
    <property type="match status" value="1"/>
</dbReference>
<keyword evidence="20" id="KW-1185">Reference proteome</keyword>
<evidence type="ECO:0000256" key="3">
    <source>
        <dbReference type="ARBA" id="ARBA00012438"/>
    </source>
</evidence>
<evidence type="ECO:0000256" key="2">
    <source>
        <dbReference type="ARBA" id="ARBA00004651"/>
    </source>
</evidence>
<keyword evidence="7 14" id="KW-0812">Transmembrane</keyword>
<dbReference type="SUPFAM" id="SSF158472">
    <property type="entry name" value="HAMP domain-like"/>
    <property type="match status" value="1"/>
</dbReference>
<evidence type="ECO:0000256" key="8">
    <source>
        <dbReference type="ARBA" id="ARBA00022741"/>
    </source>
</evidence>
<dbReference type="PROSITE" id="PS50113">
    <property type="entry name" value="PAC"/>
    <property type="match status" value="1"/>
</dbReference>
<evidence type="ECO:0000313" key="19">
    <source>
        <dbReference type="EMBL" id="GAE26227.1"/>
    </source>
</evidence>
<dbReference type="Pfam" id="PF00672">
    <property type="entry name" value="HAMP"/>
    <property type="match status" value="1"/>
</dbReference>
<evidence type="ECO:0000256" key="11">
    <source>
        <dbReference type="ARBA" id="ARBA00022989"/>
    </source>
</evidence>
<dbReference type="GO" id="GO:0005886">
    <property type="term" value="C:plasma membrane"/>
    <property type="evidence" value="ECO:0007669"/>
    <property type="project" value="UniProtKB-SubCell"/>
</dbReference>
<proteinExistence type="predicted"/>
<dbReference type="SUPFAM" id="SSF103190">
    <property type="entry name" value="Sensory domain-like"/>
    <property type="match status" value="1"/>
</dbReference>
<evidence type="ECO:0000256" key="4">
    <source>
        <dbReference type="ARBA" id="ARBA00022475"/>
    </source>
</evidence>
<dbReference type="InterPro" id="IPR000700">
    <property type="entry name" value="PAS-assoc_C"/>
</dbReference>
<dbReference type="GO" id="GO:0005524">
    <property type="term" value="F:ATP binding"/>
    <property type="evidence" value="ECO:0007669"/>
    <property type="project" value="UniProtKB-KW"/>
</dbReference>
<dbReference type="FunFam" id="3.30.565.10:FF:000006">
    <property type="entry name" value="Sensor histidine kinase WalK"/>
    <property type="match status" value="1"/>
</dbReference>
<dbReference type="CDD" id="cd06225">
    <property type="entry name" value="HAMP"/>
    <property type="match status" value="1"/>
</dbReference>
<dbReference type="CDD" id="cd00082">
    <property type="entry name" value="HisKA"/>
    <property type="match status" value="1"/>
</dbReference>
<evidence type="ECO:0000256" key="6">
    <source>
        <dbReference type="ARBA" id="ARBA00022679"/>
    </source>
</evidence>
<dbReference type="FunFam" id="1.10.287.130:FF:000001">
    <property type="entry name" value="Two-component sensor histidine kinase"/>
    <property type="match status" value="1"/>
</dbReference>
<evidence type="ECO:0000259" key="16">
    <source>
        <dbReference type="PROSITE" id="PS50112"/>
    </source>
</evidence>
<dbReference type="EC" id="2.7.13.3" evidence="3"/>
<dbReference type="InterPro" id="IPR004358">
    <property type="entry name" value="Sig_transdc_His_kin-like_C"/>
</dbReference>
<keyword evidence="10" id="KW-0067">ATP-binding</keyword>
<evidence type="ECO:0000256" key="9">
    <source>
        <dbReference type="ARBA" id="ARBA00022777"/>
    </source>
</evidence>
<dbReference type="Gene3D" id="3.30.450.20">
    <property type="entry name" value="PAS domain"/>
    <property type="match status" value="2"/>
</dbReference>
<organism evidence="19 20">
    <name type="scientific">Halalkalibacter wakoensis JCM 9140</name>
    <dbReference type="NCBI Taxonomy" id="1236970"/>
    <lineage>
        <taxon>Bacteria</taxon>
        <taxon>Bacillati</taxon>
        <taxon>Bacillota</taxon>
        <taxon>Bacilli</taxon>
        <taxon>Bacillales</taxon>
        <taxon>Bacillaceae</taxon>
        <taxon>Halalkalibacter</taxon>
    </lineage>
</organism>
<dbReference type="PANTHER" id="PTHR45453">
    <property type="entry name" value="PHOSPHATE REGULON SENSOR PROTEIN PHOR"/>
    <property type="match status" value="1"/>
</dbReference>
<dbReference type="NCBIfam" id="TIGR00229">
    <property type="entry name" value="sensory_box"/>
    <property type="match status" value="1"/>
</dbReference>
<dbReference type="Gene3D" id="1.10.8.500">
    <property type="entry name" value="HAMP domain in histidine kinase"/>
    <property type="match status" value="1"/>
</dbReference>
<dbReference type="PROSITE" id="PS50885">
    <property type="entry name" value="HAMP"/>
    <property type="match status" value="1"/>
</dbReference>
<evidence type="ECO:0000256" key="13">
    <source>
        <dbReference type="ARBA" id="ARBA00023136"/>
    </source>
</evidence>
<keyword evidence="4" id="KW-1003">Cell membrane</keyword>
<dbReference type="Pfam" id="PF00989">
    <property type="entry name" value="PAS"/>
    <property type="match status" value="1"/>
</dbReference>
<dbReference type="EMBL" id="BAUT01000020">
    <property type="protein sequence ID" value="GAE26227.1"/>
    <property type="molecule type" value="Genomic_DNA"/>
</dbReference>
<keyword evidence="13 14" id="KW-0472">Membrane</keyword>
<evidence type="ECO:0000256" key="1">
    <source>
        <dbReference type="ARBA" id="ARBA00000085"/>
    </source>
</evidence>
<dbReference type="SUPFAM" id="SSF55874">
    <property type="entry name" value="ATPase domain of HSP90 chaperone/DNA topoisomerase II/histidine kinase"/>
    <property type="match status" value="1"/>
</dbReference>
<feature type="transmembrane region" description="Helical" evidence="14">
    <location>
        <begin position="182"/>
        <end position="205"/>
    </location>
</feature>
<dbReference type="SMART" id="SM00304">
    <property type="entry name" value="HAMP"/>
    <property type="match status" value="1"/>
</dbReference>
<evidence type="ECO:0000256" key="14">
    <source>
        <dbReference type="SAM" id="Phobius"/>
    </source>
</evidence>
<feature type="domain" description="PAC" evidence="17">
    <location>
        <begin position="324"/>
        <end position="378"/>
    </location>
</feature>
<dbReference type="SMART" id="SM00388">
    <property type="entry name" value="HisKA"/>
    <property type="match status" value="1"/>
</dbReference>
<dbReference type="InterPro" id="IPR005467">
    <property type="entry name" value="His_kinase_dom"/>
</dbReference>
<protein>
    <recommendedName>
        <fullName evidence="3">histidine kinase</fullName>
        <ecNumber evidence="3">2.7.13.3</ecNumber>
    </recommendedName>
</protein>
<keyword evidence="6" id="KW-0808">Transferase</keyword>
<evidence type="ECO:0000256" key="10">
    <source>
        <dbReference type="ARBA" id="ARBA00022840"/>
    </source>
</evidence>
<comment type="subcellular location">
    <subcellularLocation>
        <location evidence="2">Cell membrane</location>
        <topology evidence="2">Multi-pass membrane protein</topology>
    </subcellularLocation>
</comment>
<dbReference type="AlphaFoldDB" id="W4Q2L0"/>
<dbReference type="STRING" id="1236970.JCM9140_2266"/>
<dbReference type="NCBIfam" id="NF033092">
    <property type="entry name" value="HK_WalK"/>
    <property type="match status" value="1"/>
</dbReference>
<evidence type="ECO:0000256" key="5">
    <source>
        <dbReference type="ARBA" id="ARBA00022553"/>
    </source>
</evidence>
<keyword evidence="8" id="KW-0547">Nucleotide-binding</keyword>
<evidence type="ECO:0000259" key="17">
    <source>
        <dbReference type="PROSITE" id="PS50113"/>
    </source>
</evidence>
<dbReference type="InterPro" id="IPR057640">
    <property type="entry name" value="Cache_WalK"/>
</dbReference>
<accession>W4Q2L0</accession>
<keyword evidence="9 19" id="KW-0418">Kinase</keyword>
<dbReference type="InterPro" id="IPR035965">
    <property type="entry name" value="PAS-like_dom_sf"/>
</dbReference>
<dbReference type="InterPro" id="IPR003661">
    <property type="entry name" value="HisK_dim/P_dom"/>
</dbReference>
<feature type="domain" description="Histidine kinase" evidence="15">
    <location>
        <begin position="382"/>
        <end position="600"/>
    </location>
</feature>
<comment type="catalytic activity">
    <reaction evidence="1">
        <text>ATP + protein L-histidine = ADP + protein N-phospho-L-histidine.</text>
        <dbReference type="EC" id="2.7.13.3"/>
    </reaction>
</comment>
<dbReference type="OrthoDB" id="9813151at2"/>
<dbReference type="PRINTS" id="PR00344">
    <property type="entry name" value="BCTRLSENSOR"/>
</dbReference>
<evidence type="ECO:0000256" key="12">
    <source>
        <dbReference type="ARBA" id="ARBA00023012"/>
    </source>
</evidence>
<dbReference type="PANTHER" id="PTHR45453:SF1">
    <property type="entry name" value="PHOSPHATE REGULON SENSOR PROTEIN PHOR"/>
    <property type="match status" value="1"/>
</dbReference>
<dbReference type="SMART" id="SM00387">
    <property type="entry name" value="HATPase_c"/>
    <property type="match status" value="1"/>
</dbReference>
<feature type="transmembrane region" description="Helical" evidence="14">
    <location>
        <begin position="12"/>
        <end position="34"/>
    </location>
</feature>
<comment type="caution">
    <text evidence="19">The sequence shown here is derived from an EMBL/GenBank/DDBJ whole genome shotgun (WGS) entry which is preliminary data.</text>
</comment>
<gene>
    <name evidence="19" type="ORF">JCM9140_2266</name>
</gene>
<evidence type="ECO:0000256" key="7">
    <source>
        <dbReference type="ARBA" id="ARBA00022692"/>
    </source>
</evidence>
<dbReference type="InterPro" id="IPR013767">
    <property type="entry name" value="PAS_fold"/>
</dbReference>
<dbReference type="InterPro" id="IPR036097">
    <property type="entry name" value="HisK_dim/P_sf"/>
</dbReference>
<dbReference type="InterPro" id="IPR003660">
    <property type="entry name" value="HAMP_dom"/>
</dbReference>
<dbReference type="CDD" id="cd00130">
    <property type="entry name" value="PAS"/>
    <property type="match status" value="1"/>
</dbReference>
<dbReference type="SUPFAM" id="SSF55785">
    <property type="entry name" value="PYP-like sensor domain (PAS domain)"/>
    <property type="match status" value="1"/>
</dbReference>
<dbReference type="GO" id="GO:0016036">
    <property type="term" value="P:cellular response to phosphate starvation"/>
    <property type="evidence" value="ECO:0007669"/>
    <property type="project" value="TreeGrafter"/>
</dbReference>
<name>W4Q2L0_9BACI</name>
<sequence>MDRKVGFFKSIQFKLIIIYVLIIFIAIQIIGVYFTRQLESQLVSNYFEMLDDRANLLSFNLAQEMTKNKEDRTALTANINTLLRDTFSIEQSEVQVIDQNRVVVTTSNLSNRHIIGQQSTEVSVKRALLGNKFGDVLRDPTTGHRVRVLAVPIKSDDGPVGALYIEASMEDIYDQIRQINNILISGTFIALVISSVLVIFVARTITGPIVDMRKQATRMGRGDFTKQVTVYSGDEIGQLATSFNDLTMKLQEATLTRDREQKRLKSVLTHMTDGVIATDQNGRIILMNKRAEELLNISSHAAMGQLLPSVLRLSDSFALNELYEQSDSILLDFSSPKEEYLLEANFSVIQEKNGPINGLITVLHDVTEQEKIEQERREFVANVSHELRTPLTTMRSYLEALEDGAMSDQELGPRFLGVTQNETERMIRLVNDLLQLSKIDSYDYKLAFQSVDIGQFLHEVIDRFEMIAQNKHITFIRKISSKPTYVKIATDKMTQVIDNIISNAMKYSPEGGNVTIALLQQGEKLQISIADQGMGIPRESQTKIFERFYRVDKARARSVGGTGLGLAIAKELIHAHQGEIWAESEYGKGTTIFFTLPAMQEEDNQ</sequence>
<dbReference type="InterPro" id="IPR029151">
    <property type="entry name" value="Sensor-like_sf"/>
</dbReference>
<keyword evidence="5" id="KW-0597">Phosphoprotein</keyword>
<dbReference type="Pfam" id="PF02518">
    <property type="entry name" value="HATPase_c"/>
    <property type="match status" value="1"/>
</dbReference>
<dbReference type="CDD" id="cd00075">
    <property type="entry name" value="HATPase"/>
    <property type="match status" value="1"/>
</dbReference>
<feature type="domain" description="PAS" evidence="16">
    <location>
        <begin position="260"/>
        <end position="305"/>
    </location>
</feature>
<evidence type="ECO:0000313" key="20">
    <source>
        <dbReference type="Proteomes" id="UP000018890"/>
    </source>
</evidence>
<dbReference type="Gene3D" id="3.30.565.10">
    <property type="entry name" value="Histidine kinase-like ATPase, C-terminal domain"/>
    <property type="match status" value="1"/>
</dbReference>
<dbReference type="GO" id="GO:0006355">
    <property type="term" value="P:regulation of DNA-templated transcription"/>
    <property type="evidence" value="ECO:0007669"/>
    <property type="project" value="InterPro"/>
</dbReference>
<reference evidence="19" key="1">
    <citation type="journal article" date="2014" name="Genome Announc.">
        <title>Draft Genome Sequences of Three Alkaliphilic Bacillus Strains, Bacillus wakoensis JCM 9140T, Bacillus akibai JCM 9157T, and Bacillus hemicellulosilyticus JCM 9152T.</title>
        <authorList>
            <person name="Yuki M."/>
            <person name="Oshima K."/>
            <person name="Suda W."/>
            <person name="Oshida Y."/>
            <person name="Kitamura K."/>
            <person name="Iida T."/>
            <person name="Hattori M."/>
            <person name="Ohkuma M."/>
        </authorList>
    </citation>
    <scope>NUCLEOTIDE SEQUENCE [LARGE SCALE GENOMIC DNA]</scope>
    <source>
        <strain evidence="19">JCM 9140</strain>
    </source>
</reference>
<dbReference type="SMART" id="SM00091">
    <property type="entry name" value="PAS"/>
    <property type="match status" value="1"/>
</dbReference>